<reference evidence="2" key="1">
    <citation type="journal article" date="2019" name="Int. J. Syst. Evol. Microbiol.">
        <title>The Global Catalogue of Microorganisms (GCM) 10K type strain sequencing project: providing services to taxonomists for standard genome sequencing and annotation.</title>
        <authorList>
            <consortium name="The Broad Institute Genomics Platform"/>
            <consortium name="The Broad Institute Genome Sequencing Center for Infectious Disease"/>
            <person name="Wu L."/>
            <person name="Ma J."/>
        </authorList>
    </citation>
    <scope>NUCLEOTIDE SEQUENCE [LARGE SCALE GENOMIC DNA]</scope>
    <source>
        <strain evidence="2">JCM 17688</strain>
    </source>
</reference>
<evidence type="ECO:0008006" key="3">
    <source>
        <dbReference type="Google" id="ProtNLM"/>
    </source>
</evidence>
<evidence type="ECO:0000313" key="2">
    <source>
        <dbReference type="Proteomes" id="UP001500635"/>
    </source>
</evidence>
<accession>A0ABP8JRY9</accession>
<dbReference type="Proteomes" id="UP001500635">
    <property type="component" value="Unassembled WGS sequence"/>
</dbReference>
<organism evidence="1 2">
    <name type="scientific">Tsukamurella soli</name>
    <dbReference type="NCBI Taxonomy" id="644556"/>
    <lineage>
        <taxon>Bacteria</taxon>
        <taxon>Bacillati</taxon>
        <taxon>Actinomycetota</taxon>
        <taxon>Actinomycetes</taxon>
        <taxon>Mycobacteriales</taxon>
        <taxon>Tsukamurellaceae</taxon>
        <taxon>Tsukamurella</taxon>
    </lineage>
</organism>
<comment type="caution">
    <text evidence="1">The sequence shown here is derived from an EMBL/GenBank/DDBJ whole genome shotgun (WGS) entry which is preliminary data.</text>
</comment>
<name>A0ABP8JRY9_9ACTN</name>
<evidence type="ECO:0000313" key="1">
    <source>
        <dbReference type="EMBL" id="GAA4395268.1"/>
    </source>
</evidence>
<sequence>MSLPQPRDAVPDRLGERFERDGIGLVSITEQIDTSTAAGRFGSRPPALTKEQRRHAQLLRAGKVSVDAITASRGCSRTTVHRALEGSA</sequence>
<keyword evidence="2" id="KW-1185">Reference proteome</keyword>
<proteinExistence type="predicted"/>
<dbReference type="EMBL" id="BAABFR010000042">
    <property type="protein sequence ID" value="GAA4395268.1"/>
    <property type="molecule type" value="Genomic_DNA"/>
</dbReference>
<protein>
    <recommendedName>
        <fullName evidence="3">Helix-turn-helix domain of resolvase</fullName>
    </recommendedName>
</protein>
<gene>
    <name evidence="1" type="ORF">GCM10023147_28290</name>
</gene>
<dbReference type="RefSeq" id="WP_344996912.1">
    <property type="nucleotide sequence ID" value="NZ_BAABFR010000042.1"/>
</dbReference>